<dbReference type="EMBL" id="VDDA01000005">
    <property type="protein sequence ID" value="TNC12917.1"/>
    <property type="molecule type" value="Genomic_DNA"/>
</dbReference>
<comment type="caution">
    <text evidence="3">The sequence shown here is derived from an EMBL/GenBank/DDBJ whole genome shotgun (WGS) entry which is preliminary data.</text>
</comment>
<sequence>MPTRLEPVQAAPIRLPNTEQWDIRSRSGRSYRIFLAWPDTAMPEDGWDAVYLLDGNAWFGTLNDGLRMRARRPEVTGVRPAVAVGIGYPIDEAVDVVRRRYDLTPPRSGPAVEERETGGAELFLDFLTDELAPMVEARFGLAGQRRVLFGHSLGGLFVLHAVLTRPSSFAAFAAASPSLWFDDGALLRACGAARLPQAVRLMIAVGALEQPAAQAASPVTEEGPGDRAMIANARAVAECLRARSGAGPGIRFHVFEDENHASVVPVALGRALPFLLARPGASGAPRVVARRPSPSSIPR</sequence>
<dbReference type="AlphaFoldDB" id="A0A5C4LKL8"/>
<organism evidence="3 4">
    <name type="scientific">Methylobacterium terricola</name>
    <dbReference type="NCBI Taxonomy" id="2583531"/>
    <lineage>
        <taxon>Bacteria</taxon>
        <taxon>Pseudomonadati</taxon>
        <taxon>Pseudomonadota</taxon>
        <taxon>Alphaproteobacteria</taxon>
        <taxon>Hyphomicrobiales</taxon>
        <taxon>Methylobacteriaceae</taxon>
        <taxon>Methylobacterium</taxon>
    </lineage>
</organism>
<keyword evidence="2 3" id="KW-0378">Hydrolase</keyword>
<dbReference type="Gene3D" id="3.40.50.1820">
    <property type="entry name" value="alpha/beta hydrolase"/>
    <property type="match status" value="1"/>
</dbReference>
<accession>A0A5C4LKL8</accession>
<dbReference type="GO" id="GO:0016788">
    <property type="term" value="F:hydrolase activity, acting on ester bonds"/>
    <property type="evidence" value="ECO:0007669"/>
    <property type="project" value="TreeGrafter"/>
</dbReference>
<dbReference type="InterPro" id="IPR052558">
    <property type="entry name" value="Siderophore_Hydrolase_D"/>
</dbReference>
<dbReference type="InterPro" id="IPR000801">
    <property type="entry name" value="Esterase-like"/>
</dbReference>
<dbReference type="SUPFAM" id="SSF53474">
    <property type="entry name" value="alpha/beta-Hydrolases"/>
    <property type="match status" value="1"/>
</dbReference>
<dbReference type="PANTHER" id="PTHR40841:SF2">
    <property type="entry name" value="SIDEROPHORE-DEGRADING ESTERASE (EUROFUNG)"/>
    <property type="match status" value="1"/>
</dbReference>
<name>A0A5C4LKL8_9HYPH</name>
<gene>
    <name evidence="3" type="ORF">FF100_14805</name>
</gene>
<dbReference type="Pfam" id="PF00756">
    <property type="entry name" value="Esterase"/>
    <property type="match status" value="1"/>
</dbReference>
<evidence type="ECO:0000313" key="3">
    <source>
        <dbReference type="EMBL" id="TNC12917.1"/>
    </source>
</evidence>
<evidence type="ECO:0000256" key="1">
    <source>
        <dbReference type="ARBA" id="ARBA00005622"/>
    </source>
</evidence>
<dbReference type="OrthoDB" id="9784036at2"/>
<dbReference type="InterPro" id="IPR029058">
    <property type="entry name" value="AB_hydrolase_fold"/>
</dbReference>
<protein>
    <submittedName>
        <fullName evidence="3">Alpha/beta hydrolase</fullName>
    </submittedName>
</protein>
<reference evidence="3 4" key="1">
    <citation type="submission" date="2019-06" db="EMBL/GenBank/DDBJ databases">
        <title>Genome of Methylobacterium sp. 17Sr1-39.</title>
        <authorList>
            <person name="Seo T."/>
        </authorList>
    </citation>
    <scope>NUCLEOTIDE SEQUENCE [LARGE SCALE GENOMIC DNA]</scope>
    <source>
        <strain evidence="3 4">17Sr1-39</strain>
    </source>
</reference>
<keyword evidence="4" id="KW-1185">Reference proteome</keyword>
<dbReference type="PANTHER" id="PTHR40841">
    <property type="entry name" value="SIDEROPHORE TRIACETYLFUSARININE C ESTERASE"/>
    <property type="match status" value="1"/>
</dbReference>
<comment type="similarity">
    <text evidence="1">Belongs to the esterase D family.</text>
</comment>
<evidence type="ECO:0000256" key="2">
    <source>
        <dbReference type="ARBA" id="ARBA00022801"/>
    </source>
</evidence>
<evidence type="ECO:0000313" key="4">
    <source>
        <dbReference type="Proteomes" id="UP000305267"/>
    </source>
</evidence>
<dbReference type="RefSeq" id="WP_139036455.1">
    <property type="nucleotide sequence ID" value="NZ_VDDA01000005.1"/>
</dbReference>
<dbReference type="Proteomes" id="UP000305267">
    <property type="component" value="Unassembled WGS sequence"/>
</dbReference>
<proteinExistence type="inferred from homology"/>